<evidence type="ECO:0000313" key="2">
    <source>
        <dbReference type="EMBL" id="KKW35739.1"/>
    </source>
</evidence>
<comment type="caution">
    <text evidence="2">The sequence shown here is derived from an EMBL/GenBank/DDBJ whole genome shotgun (WGS) entry which is preliminary data.</text>
</comment>
<gene>
    <name evidence="2" type="ORF">UY83_C0003G0023</name>
</gene>
<feature type="domain" description="TOD1/MUCI70 glycosyltransferase-like" evidence="1">
    <location>
        <begin position="41"/>
        <end position="193"/>
    </location>
</feature>
<keyword evidence="2" id="KW-0808">Transferase</keyword>
<dbReference type="Proteomes" id="UP000034740">
    <property type="component" value="Unassembled WGS sequence"/>
</dbReference>
<dbReference type="PANTHER" id="PTHR12956:SF17">
    <property type="entry name" value="OS01G0749100 PROTEIN"/>
    <property type="match status" value="1"/>
</dbReference>
<organism evidence="2 3">
    <name type="scientific">Candidatus Adlerbacteria bacterium GW2011_GWA1_54_10</name>
    <dbReference type="NCBI Taxonomy" id="1618605"/>
    <lineage>
        <taxon>Bacteria</taxon>
        <taxon>Candidatus Adleribacteriota</taxon>
    </lineage>
</organism>
<proteinExistence type="predicted"/>
<accession>A0A0G2ASG3</accession>
<dbReference type="InterPro" id="IPR048354">
    <property type="entry name" value="TOD1_MUCI70_glycTrfase_dom"/>
</dbReference>
<evidence type="ECO:0000259" key="1">
    <source>
        <dbReference type="Pfam" id="PF04765"/>
    </source>
</evidence>
<dbReference type="AlphaFoldDB" id="A0A0G2ASG3"/>
<evidence type="ECO:0000313" key="3">
    <source>
        <dbReference type="Proteomes" id="UP000034740"/>
    </source>
</evidence>
<dbReference type="Pfam" id="PF04765">
    <property type="entry name" value="TOD1_MUCI70"/>
    <property type="match status" value="1"/>
</dbReference>
<name>A0A0G2ASG3_9BACT</name>
<reference evidence="2 3" key="1">
    <citation type="journal article" date="2015" name="Nature">
        <title>rRNA introns, odd ribosomes, and small enigmatic genomes across a large radiation of phyla.</title>
        <authorList>
            <person name="Brown C.T."/>
            <person name="Hug L.A."/>
            <person name="Thomas B.C."/>
            <person name="Sharon I."/>
            <person name="Castelle C.J."/>
            <person name="Singh A."/>
            <person name="Wilkins M.J."/>
            <person name="Williams K.H."/>
            <person name="Banfield J.F."/>
        </authorList>
    </citation>
    <scope>NUCLEOTIDE SEQUENCE [LARGE SCALE GENOMIC DNA]</scope>
</reference>
<dbReference type="PANTHER" id="PTHR12956">
    <property type="entry name" value="ALKALINE CERAMIDASE-RELATED"/>
    <property type="match status" value="1"/>
</dbReference>
<dbReference type="EMBL" id="LCRO01000003">
    <property type="protein sequence ID" value="KKW35739.1"/>
    <property type="molecule type" value="Genomic_DNA"/>
</dbReference>
<dbReference type="SUPFAM" id="SSF53448">
    <property type="entry name" value="Nucleotide-diphospho-sugar transferases"/>
    <property type="match status" value="1"/>
</dbReference>
<dbReference type="InterPro" id="IPR006852">
    <property type="entry name" value="TOD1_MUCI70"/>
</dbReference>
<dbReference type="Gene3D" id="3.90.550.10">
    <property type="entry name" value="Spore Coat Polysaccharide Biosynthesis Protein SpsA, Chain A"/>
    <property type="match status" value="1"/>
</dbReference>
<dbReference type="InterPro" id="IPR029044">
    <property type="entry name" value="Nucleotide-diphossugar_trans"/>
</dbReference>
<sequence length="237" mass="27673">MKNRTVIYTAIFGDYDTLRDPAFIPPGCDFVCFTDRPQKSKVWQMRVMEPPVPGDLTRSNRRFKMLPHEYFPNYEYSIYIDGSFLVRGDINELIEKYLSSANLAAFAHPERDCLYDEAENAIRSGKDDPEIVRAQMAHYRAEGYPAHYGLIGSGVLVRRHRAPEVIAAMKLWWHEESTQSKRDQLSFNYAAWKTGLPFVYIPGNLKDNPYFHCRRHQRAERGARALLKQIARYMMLR</sequence>
<protein>
    <submittedName>
        <fullName evidence="2">Glycosyl transferase family 2</fullName>
    </submittedName>
</protein>
<dbReference type="GO" id="GO:0016740">
    <property type="term" value="F:transferase activity"/>
    <property type="evidence" value="ECO:0007669"/>
    <property type="project" value="UniProtKB-KW"/>
</dbReference>